<organism evidence="10 11">
    <name type="scientific">Gluconacetobacter diazotrophicus (strain ATCC 49037 / DSM 5601 / CCUG 37298 / CIP 103539 / LMG 7603 / PAl5)</name>
    <dbReference type="NCBI Taxonomy" id="272568"/>
    <lineage>
        <taxon>Bacteria</taxon>
        <taxon>Pseudomonadati</taxon>
        <taxon>Pseudomonadota</taxon>
        <taxon>Alphaproteobacteria</taxon>
        <taxon>Acetobacterales</taxon>
        <taxon>Acetobacteraceae</taxon>
        <taxon>Gluconacetobacter</taxon>
    </lineage>
</organism>
<keyword evidence="11" id="KW-1185">Reference proteome</keyword>
<dbReference type="GO" id="GO:0046872">
    <property type="term" value="F:metal ion binding"/>
    <property type="evidence" value="ECO:0007669"/>
    <property type="project" value="UniProtKB-KW"/>
</dbReference>
<proteinExistence type="predicted"/>
<protein>
    <recommendedName>
        <fullName evidence="1">N(6)-L-threonylcarbamoyladenine synthase</fullName>
        <ecNumber evidence="1">2.3.1.234</ecNumber>
    </recommendedName>
</protein>
<reference evidence="10 11" key="1">
    <citation type="journal article" date="2009" name="BMC Genomics">
        <title>Complete genome sequence of the sugarcane nitrogen-fixing endophyte Gluconacetobacter diazotrophicus Pal5.</title>
        <authorList>
            <person name="Bertalan M."/>
            <person name="Albano R."/>
            <person name="Padua V."/>
            <person name="Rouws L."/>
            <person name="Rojas C."/>
            <person name="Hemerly A."/>
            <person name="Teixeira K."/>
            <person name="Schwab S."/>
            <person name="Araujo J."/>
            <person name="Oliveira A."/>
            <person name="Franca L."/>
            <person name="Magalhaes V."/>
            <person name="Alqueres S."/>
            <person name="Cardoso A."/>
            <person name="Almeida W."/>
            <person name="Loureiro M.M."/>
            <person name="Nogueira E."/>
            <person name="Cidade D."/>
            <person name="Oliveira D."/>
            <person name="Simao T."/>
            <person name="Macedo J."/>
            <person name="Valadao A."/>
            <person name="Dreschsel M."/>
            <person name="Freitas F."/>
            <person name="Vidal M."/>
            <person name="Guedes H."/>
            <person name="Rodrigues E."/>
            <person name="Meneses C."/>
            <person name="Brioso P."/>
            <person name="Pozzer L."/>
            <person name="Figueiredo D."/>
            <person name="Montano H."/>
            <person name="Junior J."/>
            <person name="Filho G."/>
            <person name="Flores V."/>
            <person name="Ferreira B."/>
            <person name="Branco A."/>
            <person name="Gonzalez P."/>
            <person name="Guillobel H."/>
            <person name="Lemos M."/>
            <person name="Seibel L."/>
            <person name="Macedo J."/>
            <person name="Alves-Ferreira M."/>
            <person name="Sachetto-Martins G."/>
            <person name="Coelho A."/>
            <person name="Santos E."/>
            <person name="Amaral G."/>
            <person name="Neves A."/>
            <person name="Pacheco A.B."/>
            <person name="Carvalho D."/>
            <person name="Lery L."/>
            <person name="Bisch P."/>
            <person name="Rossle S.C."/>
            <person name="Urmenyi T."/>
            <person name="Kruger W.V."/>
            <person name="Martins O."/>
            <person name="Baldani J.I."/>
            <person name="Ferreira P.C."/>
        </authorList>
    </citation>
    <scope>NUCLEOTIDE SEQUENCE [LARGE SCALE GENOMIC DNA]</scope>
    <source>
        <strain evidence="11">ATCC 49037 / DSM 5601 / CCUG 37298 / CIP 103539 / LMG 7603 / PAl5</strain>
    </source>
</reference>
<evidence type="ECO:0000256" key="7">
    <source>
        <dbReference type="ARBA" id="ARBA00048117"/>
    </source>
</evidence>
<keyword evidence="6" id="KW-0012">Acyltransferase</keyword>
<feature type="region of interest" description="Disordered" evidence="8">
    <location>
        <begin position="1"/>
        <end position="21"/>
    </location>
</feature>
<dbReference type="PANTHER" id="PTHR11735:SF6">
    <property type="entry name" value="TRNA N6-ADENOSINE THREONYLCARBAMOYLTRANSFERASE, MITOCHONDRIAL"/>
    <property type="match status" value="1"/>
</dbReference>
<dbReference type="PRINTS" id="PR00789">
    <property type="entry name" value="OSIALOPTASE"/>
</dbReference>
<evidence type="ECO:0000256" key="8">
    <source>
        <dbReference type="SAM" id="MobiDB-lite"/>
    </source>
</evidence>
<comment type="catalytic activity">
    <reaction evidence="7">
        <text>L-threonylcarbamoyladenylate + adenosine(37) in tRNA = N(6)-L-threonylcarbamoyladenosine(37) in tRNA + AMP + H(+)</text>
        <dbReference type="Rhea" id="RHEA:37059"/>
        <dbReference type="Rhea" id="RHEA-COMP:10162"/>
        <dbReference type="Rhea" id="RHEA-COMP:10163"/>
        <dbReference type="ChEBI" id="CHEBI:15378"/>
        <dbReference type="ChEBI" id="CHEBI:73682"/>
        <dbReference type="ChEBI" id="CHEBI:74411"/>
        <dbReference type="ChEBI" id="CHEBI:74418"/>
        <dbReference type="ChEBI" id="CHEBI:456215"/>
        <dbReference type="EC" id="2.3.1.234"/>
    </reaction>
</comment>
<feature type="domain" description="Gcp-like" evidence="9">
    <location>
        <begin position="102"/>
        <end position="340"/>
    </location>
</feature>
<keyword evidence="3" id="KW-0819">tRNA processing</keyword>
<dbReference type="Gene3D" id="3.30.420.40">
    <property type="match status" value="2"/>
</dbReference>
<dbReference type="NCBIfam" id="TIGR00329">
    <property type="entry name" value="gcp_kae1"/>
    <property type="match status" value="1"/>
</dbReference>
<dbReference type="InterPro" id="IPR043129">
    <property type="entry name" value="ATPase_NBD"/>
</dbReference>
<dbReference type="EC" id="2.3.1.234" evidence="1"/>
<keyword evidence="2" id="KW-0808">Transferase</keyword>
<dbReference type="GO" id="GO:0006400">
    <property type="term" value="P:tRNA modification"/>
    <property type="evidence" value="ECO:0007669"/>
    <property type="project" value="UniProtKB-ARBA"/>
</dbReference>
<evidence type="ECO:0000256" key="3">
    <source>
        <dbReference type="ARBA" id="ARBA00022694"/>
    </source>
</evidence>
<dbReference type="EMBL" id="AM889285">
    <property type="protein sequence ID" value="CAP56014.1"/>
    <property type="molecule type" value="Genomic_DNA"/>
</dbReference>
<name>A9HKA0_GLUDA</name>
<dbReference type="InterPro" id="IPR017861">
    <property type="entry name" value="KAE1/TsaD"/>
</dbReference>
<sequence>MIMSVSPATPPDSAETAAQAPVPAPDMAPILAIESSCDDTAWPSWHPTARSWPRPFCRRPDMFPSAAWCRKSRPGPIWPPCRPWYATRWTWPPCLPRRWAPIAASTGPGLIGGLIVGAGMAKGLAVALGRPFVAVNHIEAHALTARLPGLVPGGASFPYLLLLVSGGHCQCIAVEGVGRYRKLGGTIDDAAGEAFDKVAKMLGLGWPGGPAVEALAREGDPAPWPLPRPLRGRPGCDFSFSGLKTAVAQKLAPFAAGALPRTAAAGIAASFQDAVADIVADRVAHALDMMPQATLLVAAGGVAANTALRTRLTTLATSRALPFAAPPLRLCTDNAVMVGWAAIETLRERRRLGLPPTDDLDLLPRPRWPLEQMAERFAHPAP</sequence>
<dbReference type="Proteomes" id="UP000001176">
    <property type="component" value="Chromosome"/>
</dbReference>
<evidence type="ECO:0000256" key="2">
    <source>
        <dbReference type="ARBA" id="ARBA00022679"/>
    </source>
</evidence>
<evidence type="ECO:0000259" key="9">
    <source>
        <dbReference type="Pfam" id="PF00814"/>
    </source>
</evidence>
<dbReference type="KEGG" id="gdi:GDI2071"/>
<dbReference type="GO" id="GO:0061711">
    <property type="term" value="F:tRNA N(6)-L-threonylcarbamoyladenine synthase activity"/>
    <property type="evidence" value="ECO:0007669"/>
    <property type="project" value="UniProtKB-EC"/>
</dbReference>
<dbReference type="SUPFAM" id="SSF53067">
    <property type="entry name" value="Actin-like ATPase domain"/>
    <property type="match status" value="2"/>
</dbReference>
<evidence type="ECO:0000256" key="1">
    <source>
        <dbReference type="ARBA" id="ARBA00012156"/>
    </source>
</evidence>
<accession>A9HKA0</accession>
<gene>
    <name evidence="10" type="ordered locus">GDI2071</name>
</gene>
<dbReference type="PROSITE" id="PS01016">
    <property type="entry name" value="GLYCOPROTEASE"/>
    <property type="match status" value="1"/>
</dbReference>
<evidence type="ECO:0000256" key="5">
    <source>
        <dbReference type="ARBA" id="ARBA00023004"/>
    </source>
</evidence>
<evidence type="ECO:0000313" key="11">
    <source>
        <dbReference type="Proteomes" id="UP000001176"/>
    </source>
</evidence>
<dbReference type="AlphaFoldDB" id="A9HKA0"/>
<keyword evidence="4" id="KW-0479">Metal-binding</keyword>
<dbReference type="InterPro" id="IPR000905">
    <property type="entry name" value="Gcp-like_dom"/>
</dbReference>
<evidence type="ECO:0000313" key="10">
    <source>
        <dbReference type="EMBL" id="CAP56014.1"/>
    </source>
</evidence>
<dbReference type="GO" id="GO:0070525">
    <property type="term" value="P:tRNA threonylcarbamoyladenosine metabolic process"/>
    <property type="evidence" value="ECO:0007669"/>
    <property type="project" value="UniProtKB-ARBA"/>
</dbReference>
<dbReference type="PANTHER" id="PTHR11735">
    <property type="entry name" value="TRNA N6-ADENOSINE THREONYLCARBAMOYLTRANSFERASE"/>
    <property type="match status" value="1"/>
</dbReference>
<evidence type="ECO:0000256" key="6">
    <source>
        <dbReference type="ARBA" id="ARBA00023315"/>
    </source>
</evidence>
<keyword evidence="5" id="KW-0408">Iron</keyword>
<dbReference type="Pfam" id="PF00814">
    <property type="entry name" value="TsaD"/>
    <property type="match status" value="1"/>
</dbReference>
<dbReference type="InterPro" id="IPR017860">
    <property type="entry name" value="Peptidase_M22_CS"/>
</dbReference>
<evidence type="ECO:0000256" key="4">
    <source>
        <dbReference type="ARBA" id="ARBA00022723"/>
    </source>
</evidence>